<organism evidence="2">
    <name type="scientific">Notodromas monacha</name>
    <dbReference type="NCBI Taxonomy" id="399045"/>
    <lineage>
        <taxon>Eukaryota</taxon>
        <taxon>Metazoa</taxon>
        <taxon>Ecdysozoa</taxon>
        <taxon>Arthropoda</taxon>
        <taxon>Crustacea</taxon>
        <taxon>Oligostraca</taxon>
        <taxon>Ostracoda</taxon>
        <taxon>Podocopa</taxon>
        <taxon>Podocopida</taxon>
        <taxon>Cypridocopina</taxon>
        <taxon>Cypridoidea</taxon>
        <taxon>Cyprididae</taxon>
        <taxon>Notodromas</taxon>
    </lineage>
</organism>
<dbReference type="EMBL" id="OA882724">
    <property type="protein sequence ID" value="CAD7276717.1"/>
    <property type="molecule type" value="Genomic_DNA"/>
</dbReference>
<dbReference type="Proteomes" id="UP000678499">
    <property type="component" value="Unassembled WGS sequence"/>
</dbReference>
<name>A0A7R9BJX0_9CRUS</name>
<sequence length="274" mass="30306">MAAMVVDEAVRQDLIAMVKLQKGGAPIVGLQKVYYDLKGEHLKCSELGFNNILELVGAIAELRIEDGVVHAVSNADTHHLEVLVQNTNLKKKKKRRRGPEGENGDFQRKSGVHGREKPGCVGPGPRSLCNRGFSGSDNAKNRLNSGVGSKAGSGGINGVDSVKRALPLMDLKLPLERRTERAIKCAIFENRKYKHLLSANVKAVRRIGIQCDLNSDFALPGDWHIDPKKHLSHFKGLSEEELEKAEEDLRVRLIETRKMADDLSSKLLLVRLLK</sequence>
<reference evidence="2" key="1">
    <citation type="submission" date="2020-11" db="EMBL/GenBank/DDBJ databases">
        <authorList>
            <person name="Tran Van P."/>
        </authorList>
    </citation>
    <scope>NUCLEOTIDE SEQUENCE</scope>
</reference>
<protein>
    <submittedName>
        <fullName evidence="2">Uncharacterized protein</fullName>
    </submittedName>
</protein>
<dbReference type="AlphaFoldDB" id="A0A7R9BJX0"/>
<evidence type="ECO:0000313" key="3">
    <source>
        <dbReference type="Proteomes" id="UP000678499"/>
    </source>
</evidence>
<evidence type="ECO:0000256" key="1">
    <source>
        <dbReference type="SAM" id="MobiDB-lite"/>
    </source>
</evidence>
<dbReference type="Gene3D" id="3.30.420.610">
    <property type="entry name" value="LOTUS domain-like"/>
    <property type="match status" value="1"/>
</dbReference>
<accession>A0A7R9BJX0</accession>
<gene>
    <name evidence="2" type="ORF">NMOB1V02_LOCUS4468</name>
</gene>
<feature type="region of interest" description="Disordered" evidence="1">
    <location>
        <begin position="86"/>
        <end position="125"/>
    </location>
</feature>
<dbReference type="EMBL" id="CAJPEX010000687">
    <property type="protein sequence ID" value="CAG0916869.1"/>
    <property type="molecule type" value="Genomic_DNA"/>
</dbReference>
<keyword evidence="3" id="KW-1185">Reference proteome</keyword>
<feature type="compositionally biased region" description="Basic and acidic residues" evidence="1">
    <location>
        <begin position="105"/>
        <end position="118"/>
    </location>
</feature>
<feature type="non-terminal residue" evidence="2">
    <location>
        <position position="274"/>
    </location>
</feature>
<proteinExistence type="predicted"/>
<dbReference type="InterPro" id="IPR041966">
    <property type="entry name" value="LOTUS-like"/>
</dbReference>
<evidence type="ECO:0000313" key="2">
    <source>
        <dbReference type="EMBL" id="CAD7276717.1"/>
    </source>
</evidence>